<name>A0A2D3UZ13_9PEZI</name>
<dbReference type="OrthoDB" id="3687641at2759"/>
<dbReference type="Pfam" id="PF11807">
    <property type="entry name" value="UstYa"/>
    <property type="match status" value="1"/>
</dbReference>
<dbReference type="GeneID" id="35599471"/>
<proteinExistence type="inferred from homology"/>
<dbReference type="InterPro" id="IPR021765">
    <property type="entry name" value="UstYa-like"/>
</dbReference>
<comment type="pathway">
    <text evidence="1">Mycotoxin biosynthesis.</text>
</comment>
<dbReference type="RefSeq" id="XP_023625340.1">
    <property type="nucleotide sequence ID" value="XM_023769572.1"/>
</dbReference>
<reference evidence="3 4" key="1">
    <citation type="submission" date="2016-03" db="EMBL/GenBank/DDBJ databases">
        <authorList>
            <person name="Ploux O."/>
        </authorList>
    </citation>
    <scope>NUCLEOTIDE SEQUENCE [LARGE SCALE GENOMIC DNA]</scope>
    <source>
        <strain evidence="3 4">URUG2</strain>
    </source>
</reference>
<keyword evidence="4" id="KW-1185">Reference proteome</keyword>
<dbReference type="PANTHER" id="PTHR33365:SF4">
    <property type="entry name" value="CYCLOCHLOROTINE BIOSYNTHESIS PROTEIN O"/>
    <property type="match status" value="1"/>
</dbReference>
<evidence type="ECO:0000256" key="1">
    <source>
        <dbReference type="ARBA" id="ARBA00004685"/>
    </source>
</evidence>
<protein>
    <recommendedName>
        <fullName evidence="5">Tat pathway signal sequence</fullName>
    </recommendedName>
</protein>
<evidence type="ECO:0008006" key="5">
    <source>
        <dbReference type="Google" id="ProtNLM"/>
    </source>
</evidence>
<accession>A0A2D3UZ13</accession>
<gene>
    <name evidence="3" type="ORF">RCC_04295</name>
</gene>
<sequence length="184" mass="20887">MLLLSLIGIVAIDLSHKPSNLECAKQLSMYSPAMEAVEYIDIDFAASFNKHGVEIPVEEIQGLNRSESDHLRHVPPEIGTNYVGILEVFHQLHCLNMIRMYTWYQVDKFSGIPDGLSMSPLKNRMHIDHCIESLRISLMCAGDVTPLLIREGGPVGSKADFNTHHRCRNFEKLNDWIDNNWSVL</sequence>
<dbReference type="STRING" id="112498.A0A2D3UZ13"/>
<comment type="similarity">
    <text evidence="2">Belongs to the ustYa family.</text>
</comment>
<dbReference type="EMBL" id="FJUY01000005">
    <property type="protein sequence ID" value="CZT18450.1"/>
    <property type="molecule type" value="Genomic_DNA"/>
</dbReference>
<dbReference type="AlphaFoldDB" id="A0A2D3UZ13"/>
<evidence type="ECO:0000256" key="2">
    <source>
        <dbReference type="ARBA" id="ARBA00035112"/>
    </source>
</evidence>
<evidence type="ECO:0000313" key="3">
    <source>
        <dbReference type="EMBL" id="CZT18450.1"/>
    </source>
</evidence>
<dbReference type="PANTHER" id="PTHR33365">
    <property type="entry name" value="YALI0B05434P"/>
    <property type="match status" value="1"/>
</dbReference>
<dbReference type="GO" id="GO:0043386">
    <property type="term" value="P:mycotoxin biosynthetic process"/>
    <property type="evidence" value="ECO:0007669"/>
    <property type="project" value="InterPro"/>
</dbReference>
<organism evidence="3 4">
    <name type="scientific">Ramularia collo-cygni</name>
    <dbReference type="NCBI Taxonomy" id="112498"/>
    <lineage>
        <taxon>Eukaryota</taxon>
        <taxon>Fungi</taxon>
        <taxon>Dikarya</taxon>
        <taxon>Ascomycota</taxon>
        <taxon>Pezizomycotina</taxon>
        <taxon>Dothideomycetes</taxon>
        <taxon>Dothideomycetidae</taxon>
        <taxon>Mycosphaerellales</taxon>
        <taxon>Mycosphaerellaceae</taxon>
        <taxon>Ramularia</taxon>
    </lineage>
</organism>
<dbReference type="Proteomes" id="UP000225277">
    <property type="component" value="Unassembled WGS sequence"/>
</dbReference>
<evidence type="ECO:0000313" key="4">
    <source>
        <dbReference type="Proteomes" id="UP000225277"/>
    </source>
</evidence>